<dbReference type="AlphaFoldDB" id="A0A2U2DWA2"/>
<keyword evidence="1" id="KW-0732">Signal</keyword>
<name>A0A2U2DWA2_9HYPH</name>
<dbReference type="EMBL" id="QFBC01000002">
    <property type="protein sequence ID" value="PWE57605.1"/>
    <property type="molecule type" value="Genomic_DNA"/>
</dbReference>
<gene>
    <name evidence="2" type="ORF">DEM27_07115</name>
</gene>
<comment type="caution">
    <text evidence="2">The sequence shown here is derived from an EMBL/GenBank/DDBJ whole genome shotgun (WGS) entry which is preliminary data.</text>
</comment>
<sequence length="96" mass="9312">MKLKFAAIAAAIVVAGVSQASAGGLSLNVLNGNGVKTGSIVVAPSVGIGNGSNILSGNGVLNNTLQGGLNGILNNNTTNLLGILSGGDGGRKPRHH</sequence>
<protein>
    <submittedName>
        <fullName evidence="2">Uncharacterized protein</fullName>
    </submittedName>
</protein>
<feature type="signal peptide" evidence="1">
    <location>
        <begin position="1"/>
        <end position="22"/>
    </location>
</feature>
<reference evidence="2 3" key="1">
    <citation type="submission" date="2018-05" db="EMBL/GenBank/DDBJ databases">
        <title>The draft genome of strain NS-104.</title>
        <authorList>
            <person name="Hang P."/>
            <person name="Jiang J."/>
        </authorList>
    </citation>
    <scope>NUCLEOTIDE SEQUENCE [LARGE SCALE GENOMIC DNA]</scope>
    <source>
        <strain evidence="2 3">NS-104</strain>
    </source>
</reference>
<proteinExistence type="predicted"/>
<evidence type="ECO:0000313" key="2">
    <source>
        <dbReference type="EMBL" id="PWE57605.1"/>
    </source>
</evidence>
<organism evidence="2 3">
    <name type="scientific">Metarhizobium album</name>
    <dbReference type="NCBI Taxonomy" id="2182425"/>
    <lineage>
        <taxon>Bacteria</taxon>
        <taxon>Pseudomonadati</taxon>
        <taxon>Pseudomonadota</taxon>
        <taxon>Alphaproteobacteria</taxon>
        <taxon>Hyphomicrobiales</taxon>
        <taxon>Rhizobiaceae</taxon>
        <taxon>Metarhizobium</taxon>
    </lineage>
</organism>
<evidence type="ECO:0000256" key="1">
    <source>
        <dbReference type="SAM" id="SignalP"/>
    </source>
</evidence>
<dbReference type="Proteomes" id="UP000245252">
    <property type="component" value="Unassembled WGS sequence"/>
</dbReference>
<accession>A0A2U2DWA2</accession>
<keyword evidence="3" id="KW-1185">Reference proteome</keyword>
<evidence type="ECO:0000313" key="3">
    <source>
        <dbReference type="Proteomes" id="UP000245252"/>
    </source>
</evidence>
<feature type="chain" id="PRO_5015569543" evidence="1">
    <location>
        <begin position="23"/>
        <end position="96"/>
    </location>
</feature>